<organism evidence="1 2">
    <name type="scientific">Pseudochelatococcus lubricantis</name>
    <dbReference type="NCBI Taxonomy" id="1538102"/>
    <lineage>
        <taxon>Bacteria</taxon>
        <taxon>Pseudomonadati</taxon>
        <taxon>Pseudomonadota</taxon>
        <taxon>Alphaproteobacteria</taxon>
        <taxon>Hyphomicrobiales</taxon>
        <taxon>Chelatococcaceae</taxon>
        <taxon>Pseudochelatococcus</taxon>
    </lineage>
</organism>
<keyword evidence="2" id="KW-1185">Reference proteome</keyword>
<evidence type="ECO:0008006" key="3">
    <source>
        <dbReference type="Google" id="ProtNLM"/>
    </source>
</evidence>
<dbReference type="Pfam" id="PF20036">
    <property type="entry name" value="Gp13-like"/>
    <property type="match status" value="1"/>
</dbReference>
<accession>A0ABX0UW84</accession>
<protein>
    <recommendedName>
        <fullName evidence="3">Major capsid protein</fullName>
    </recommendedName>
</protein>
<evidence type="ECO:0000313" key="1">
    <source>
        <dbReference type="EMBL" id="NIJ57221.1"/>
    </source>
</evidence>
<dbReference type="RefSeq" id="WP_166949528.1">
    <property type="nucleotide sequence ID" value="NZ_JAASQI010000002.1"/>
</dbReference>
<dbReference type="Proteomes" id="UP001429580">
    <property type="component" value="Unassembled WGS sequence"/>
</dbReference>
<gene>
    <name evidence="1" type="ORF">FHS82_001047</name>
</gene>
<name>A0ABX0UW84_9HYPH</name>
<sequence length="325" mass="34873">MATTVNSDLIIYNDLAQTAYLERMQDVLQVFNEASRGAFVLTNESIEGDFKRRSLYEIAGGLEHRNVNSTAGVGQKNIGAGEAIGVKVPWKYGPYSTTEEAFKRRVRSLDEFSEVVGQHAADETLAYYIKAATAALEAAISTNPNLVVSGSFFNEGKKVLTKGLRKFGDRFGRVAIFAMDANTYFDLVDDSIDAKVFNEADVVIYGGQPGTLGKPVLVSDQLPPDAIFGLQAGAVSIIESQPPGFRSFEINDLENLAYGYRAEGVFNLEVLGYSWNADGAGGSAPAPANPNLTQIGTSANWVQYANSDKVTAGVLIEITGSAPNT</sequence>
<dbReference type="InterPro" id="IPR045404">
    <property type="entry name" value="Gp13-like"/>
</dbReference>
<proteinExistence type="predicted"/>
<dbReference type="EMBL" id="JAASQI010000002">
    <property type="protein sequence ID" value="NIJ57221.1"/>
    <property type="molecule type" value="Genomic_DNA"/>
</dbReference>
<reference evidence="1 2" key="1">
    <citation type="submission" date="2020-03" db="EMBL/GenBank/DDBJ databases">
        <title>Genomic Encyclopedia of Type Strains, Phase IV (KMG-IV): sequencing the most valuable type-strain genomes for metagenomic binning, comparative biology and taxonomic classification.</title>
        <authorList>
            <person name="Goeker M."/>
        </authorList>
    </citation>
    <scope>NUCLEOTIDE SEQUENCE [LARGE SCALE GENOMIC DNA]</scope>
    <source>
        <strain evidence="1 2">DSM 103870</strain>
    </source>
</reference>
<comment type="caution">
    <text evidence="1">The sequence shown here is derived from an EMBL/GenBank/DDBJ whole genome shotgun (WGS) entry which is preliminary data.</text>
</comment>
<evidence type="ECO:0000313" key="2">
    <source>
        <dbReference type="Proteomes" id="UP001429580"/>
    </source>
</evidence>